<evidence type="ECO:0000256" key="7">
    <source>
        <dbReference type="SAM" id="Phobius"/>
    </source>
</evidence>
<comment type="subcellular location">
    <subcellularLocation>
        <location evidence="1">Cell membrane</location>
        <topology evidence="1">Multi-pass membrane protein</topology>
    </subcellularLocation>
</comment>
<dbReference type="PANTHER" id="PTHR30460:SF0">
    <property type="entry name" value="MODERATE CONDUCTANCE MECHANOSENSITIVE CHANNEL YBIO"/>
    <property type="match status" value="1"/>
</dbReference>
<dbReference type="InterPro" id="IPR045276">
    <property type="entry name" value="YbiO_bact"/>
</dbReference>
<dbReference type="Gene3D" id="2.30.30.60">
    <property type="match status" value="1"/>
</dbReference>
<feature type="transmembrane region" description="Helical" evidence="7">
    <location>
        <begin position="156"/>
        <end position="178"/>
    </location>
</feature>
<dbReference type="InterPro" id="IPR049142">
    <property type="entry name" value="MS_channel_1st"/>
</dbReference>
<dbReference type="Pfam" id="PF21088">
    <property type="entry name" value="MS_channel_1st"/>
    <property type="match status" value="1"/>
</dbReference>
<keyword evidence="4 7" id="KW-0812">Transmembrane</keyword>
<evidence type="ECO:0000256" key="2">
    <source>
        <dbReference type="ARBA" id="ARBA00008017"/>
    </source>
</evidence>
<evidence type="ECO:0000256" key="5">
    <source>
        <dbReference type="ARBA" id="ARBA00022989"/>
    </source>
</evidence>
<feature type="domain" description="Mechanosensitive ion channel MscS C-terminal" evidence="10">
    <location>
        <begin position="427"/>
        <end position="514"/>
    </location>
</feature>
<feature type="signal peptide" evidence="8">
    <location>
        <begin position="1"/>
        <end position="24"/>
    </location>
</feature>
<reference evidence="12 13" key="1">
    <citation type="submission" date="2024-04" db="EMBL/GenBank/DDBJ databases">
        <title>Okeanomitos corallinicola gen. &amp; sp. nov. (Nostocales, Cyanobacteria), a new toxic marine heterocyst-forming cyanobacterium from a coral reef.</title>
        <authorList>
            <person name="Li H."/>
            <person name="Li R."/>
            <person name="Kang J."/>
            <person name="Hii K.S."/>
            <person name="Mohamed H.F."/>
            <person name="Xu X."/>
            <person name="Luo Z."/>
        </authorList>
    </citation>
    <scope>NUCLEOTIDE SEQUENCE [LARGE SCALE GENOMIC DNA]</scope>
    <source>
        <strain evidence="12 13">TIOX110</strain>
    </source>
</reference>
<comment type="similarity">
    <text evidence="2">Belongs to the MscS (TC 1.A.23) family.</text>
</comment>
<dbReference type="PANTHER" id="PTHR30460">
    <property type="entry name" value="MODERATE CONDUCTANCE MECHANOSENSITIVE CHANNEL YBIO"/>
    <property type="match status" value="1"/>
</dbReference>
<feature type="transmembrane region" description="Helical" evidence="7">
    <location>
        <begin position="336"/>
        <end position="353"/>
    </location>
</feature>
<evidence type="ECO:0000259" key="9">
    <source>
        <dbReference type="Pfam" id="PF00924"/>
    </source>
</evidence>
<feature type="chain" id="PRO_5045977995" evidence="8">
    <location>
        <begin position="25"/>
        <end position="547"/>
    </location>
</feature>
<dbReference type="EMBL" id="CP150886">
    <property type="protein sequence ID" value="WZB86296.1"/>
    <property type="molecule type" value="Genomic_DNA"/>
</dbReference>
<dbReference type="InterPro" id="IPR049278">
    <property type="entry name" value="MS_channel_C"/>
</dbReference>
<evidence type="ECO:0000259" key="10">
    <source>
        <dbReference type="Pfam" id="PF21082"/>
    </source>
</evidence>
<dbReference type="InterPro" id="IPR011066">
    <property type="entry name" value="MscS_channel_C_sf"/>
</dbReference>
<dbReference type="InterPro" id="IPR011014">
    <property type="entry name" value="MscS_channel_TM-2"/>
</dbReference>
<feature type="domain" description="Mechanosensitive ion channel transmembrane helices 2/3" evidence="11">
    <location>
        <begin position="315"/>
        <end position="355"/>
    </location>
</feature>
<evidence type="ECO:0000259" key="11">
    <source>
        <dbReference type="Pfam" id="PF21088"/>
    </source>
</evidence>
<dbReference type="Gene3D" id="3.30.70.100">
    <property type="match status" value="1"/>
</dbReference>
<dbReference type="RefSeq" id="WP_353929211.1">
    <property type="nucleotide sequence ID" value="NZ_CP150886.1"/>
</dbReference>
<feature type="transmembrane region" description="Helical" evidence="7">
    <location>
        <begin position="220"/>
        <end position="241"/>
    </location>
</feature>
<dbReference type="InterPro" id="IPR006685">
    <property type="entry name" value="MscS_channel_2nd"/>
</dbReference>
<proteinExistence type="inferred from homology"/>
<organism evidence="12 13">
    <name type="scientific">Okeanomitos corallinicola TIOX110</name>
    <dbReference type="NCBI Taxonomy" id="3133117"/>
    <lineage>
        <taxon>Bacteria</taxon>
        <taxon>Bacillati</taxon>
        <taxon>Cyanobacteriota</taxon>
        <taxon>Cyanophyceae</taxon>
        <taxon>Nostocales</taxon>
        <taxon>Aphanizomenonaceae</taxon>
        <taxon>Okeanomitos</taxon>
    </lineage>
</organism>
<dbReference type="InterPro" id="IPR010920">
    <property type="entry name" value="LSM_dom_sf"/>
</dbReference>
<dbReference type="SUPFAM" id="SSF82689">
    <property type="entry name" value="Mechanosensitive channel protein MscS (YggB), C-terminal domain"/>
    <property type="match status" value="1"/>
</dbReference>
<keyword evidence="8" id="KW-0732">Signal</keyword>
<evidence type="ECO:0000256" key="8">
    <source>
        <dbReference type="SAM" id="SignalP"/>
    </source>
</evidence>
<evidence type="ECO:0000313" key="12">
    <source>
        <dbReference type="EMBL" id="WZB86296.1"/>
    </source>
</evidence>
<dbReference type="Pfam" id="PF21082">
    <property type="entry name" value="MS_channel_3rd"/>
    <property type="match status" value="1"/>
</dbReference>
<accession>A0ABZ2UMW9</accession>
<evidence type="ECO:0000256" key="4">
    <source>
        <dbReference type="ARBA" id="ARBA00022692"/>
    </source>
</evidence>
<dbReference type="SUPFAM" id="SSF50182">
    <property type="entry name" value="Sm-like ribonucleoproteins"/>
    <property type="match status" value="1"/>
</dbReference>
<keyword evidence="6 7" id="KW-0472">Membrane</keyword>
<keyword evidence="13" id="KW-1185">Reference proteome</keyword>
<evidence type="ECO:0000256" key="3">
    <source>
        <dbReference type="ARBA" id="ARBA00022475"/>
    </source>
</evidence>
<keyword evidence="5 7" id="KW-1133">Transmembrane helix</keyword>
<feature type="domain" description="Mechanosensitive ion channel MscS" evidence="9">
    <location>
        <begin position="356"/>
        <end position="420"/>
    </location>
</feature>
<feature type="transmembrane region" description="Helical" evidence="7">
    <location>
        <begin position="261"/>
        <end position="279"/>
    </location>
</feature>
<dbReference type="Proteomes" id="UP001483337">
    <property type="component" value="Chromosome"/>
</dbReference>
<keyword evidence="3" id="KW-1003">Cell membrane</keyword>
<evidence type="ECO:0000256" key="6">
    <source>
        <dbReference type="ARBA" id="ARBA00023136"/>
    </source>
</evidence>
<feature type="transmembrane region" description="Helical" evidence="7">
    <location>
        <begin position="310"/>
        <end position="330"/>
    </location>
</feature>
<protein>
    <submittedName>
        <fullName evidence="12">Mechanosensitive ion channel family protein</fullName>
    </submittedName>
</protein>
<gene>
    <name evidence="12" type="ORF">WJM97_12870</name>
</gene>
<dbReference type="Pfam" id="PF00924">
    <property type="entry name" value="MS_channel_2nd"/>
    <property type="match status" value="1"/>
</dbReference>
<dbReference type="Gene3D" id="1.10.287.1260">
    <property type="match status" value="1"/>
</dbReference>
<evidence type="ECO:0000256" key="1">
    <source>
        <dbReference type="ARBA" id="ARBA00004651"/>
    </source>
</evidence>
<dbReference type="SUPFAM" id="SSF82861">
    <property type="entry name" value="Mechanosensitive channel protein MscS (YggB), transmembrane region"/>
    <property type="match status" value="1"/>
</dbReference>
<dbReference type="InterPro" id="IPR023408">
    <property type="entry name" value="MscS_beta-dom_sf"/>
</dbReference>
<name>A0ABZ2UMW9_9CYAN</name>
<evidence type="ECO:0000313" key="13">
    <source>
        <dbReference type="Proteomes" id="UP001483337"/>
    </source>
</evidence>
<sequence>MRLKFLAITGSIALAVISVPKATAQIPLLPYLPTPNNVNNGAEDITTSEWIYLDGRPLFQIAGSKNSIIPRAQSIQLNLQEISNNYFQLSEKKLKSQIRTVNDLPVIYINGKYLMTVNSLDARLRNLDPETLANQITANLQQELEKAKSERQTPALIFQGKIAGVLTVTMVLLSLFIYRHQRHLHKQKIEAIDLNEETDQTITTQLDQQQNEHLTEVKKIFFQLTQTGIWAGGSFIILGLFPYTRALQLAILAAAQIPFKVGVVILGTYVVVYISYALIDRLTKTLISGGFLLNSEASERMQLRVSTFSGVTKSITTLICIGVGILIALVALGIDIVPLLAGAGLIGVAVSLASQNLIKDAINGFLIILEDQYALGDVIVVGDVGGLVENLNLRMTQVRDAEGRLITIPNSEIKVVANLSSRWSRADLTIPVSYQTNIDRALQLIKDVANEMNQEPLWQRQIIDQPSILGIDNFGDRGMMIRVWIKTQPLKQWDVAREYRRRLKITFDQMGINIPVHQHSIWVNDAQFFSPQNNGTTLNSSEVNNQE</sequence>